<dbReference type="KEGG" id="acoa:RB602_08320"/>
<feature type="transmembrane region" description="Helical" evidence="7">
    <location>
        <begin position="326"/>
        <end position="347"/>
    </location>
</feature>
<evidence type="ECO:0000313" key="11">
    <source>
        <dbReference type="Proteomes" id="UP001302429"/>
    </source>
</evidence>
<keyword evidence="2" id="KW-1003">Cell membrane</keyword>
<protein>
    <submittedName>
        <fullName evidence="10">FtsX-like permease family protein</fullName>
    </submittedName>
</protein>
<dbReference type="PANTHER" id="PTHR43738">
    <property type="entry name" value="ABC TRANSPORTER, MEMBRANE PROTEIN"/>
    <property type="match status" value="1"/>
</dbReference>
<dbReference type="AlphaFoldDB" id="A0AA97F691"/>
<dbReference type="InterPro" id="IPR003838">
    <property type="entry name" value="ABC3_permease_C"/>
</dbReference>
<feature type="compositionally biased region" description="Basic and acidic residues" evidence="6">
    <location>
        <begin position="211"/>
        <end position="236"/>
    </location>
</feature>
<dbReference type="Proteomes" id="UP001302429">
    <property type="component" value="Chromosome"/>
</dbReference>
<keyword evidence="3 7" id="KW-0812">Transmembrane</keyword>
<reference evidence="10 11" key="1">
    <citation type="submission" date="2023-10" db="EMBL/GenBank/DDBJ databases">
        <title>Complete genome sequence of a Sphingomonadaceae bacterium.</title>
        <authorList>
            <person name="Yan C."/>
        </authorList>
    </citation>
    <scope>NUCLEOTIDE SEQUENCE [LARGE SCALE GENOMIC DNA]</scope>
    <source>
        <strain evidence="10 11">SCSIO 66989</strain>
    </source>
</reference>
<feature type="region of interest" description="Disordered" evidence="6">
    <location>
        <begin position="211"/>
        <end position="263"/>
    </location>
</feature>
<sequence length="453" mass="48276">MLTLALAYLRDRPLTSALNILLLAISVAMLVLLLQFANQSAERFERDARGVDLVVGAKGSPLQLILSSVFHVDQPTGNIPLESIERFERDPAVARVVPLALGDNFNGYRIVGTDDRFLDLYQAEIAQGKMFDGAAQAVMGSQVAADTGAQLGQKFIGSHGLAEEEDGTSAHDHAPFETVGILAPTGSVVDRLILTSVESVWDVHGIDHDHDDKGHDHDHEGHDHDDGHDHEGHEHEHDDEDEVTSANTAGAETASEIPRGGGILQDERTELEPELTALLVTYSNASGAIRIPAMVNRQTQLQAAVPATETARLLDLLGVSFAGARLFGWLLAGVGGLAIFVALFSMARSRESDLALLRVMGATRGQLFGTIMLEGLVTAAIGALLGWITAHALLSLARQSFPAMQDLGLTAGQPVWQEGLIVGAVLLIGLVAAAIPAWRVMRVDPSSVLARAQ</sequence>
<feature type="transmembrane region" description="Helical" evidence="7">
    <location>
        <begin position="415"/>
        <end position="438"/>
    </location>
</feature>
<comment type="subcellular location">
    <subcellularLocation>
        <location evidence="1">Cell membrane</location>
        <topology evidence="1">Multi-pass membrane protein</topology>
    </subcellularLocation>
</comment>
<evidence type="ECO:0000256" key="4">
    <source>
        <dbReference type="ARBA" id="ARBA00022989"/>
    </source>
</evidence>
<proteinExistence type="predicted"/>
<feature type="domain" description="MacB-like periplasmic core" evidence="9">
    <location>
        <begin position="16"/>
        <end position="197"/>
    </location>
</feature>
<dbReference type="EMBL" id="CP136594">
    <property type="protein sequence ID" value="WOE73872.1"/>
    <property type="molecule type" value="Genomic_DNA"/>
</dbReference>
<evidence type="ECO:0000313" key="10">
    <source>
        <dbReference type="EMBL" id="WOE73872.1"/>
    </source>
</evidence>
<evidence type="ECO:0000256" key="5">
    <source>
        <dbReference type="ARBA" id="ARBA00023136"/>
    </source>
</evidence>
<accession>A0AA97F691</accession>
<dbReference type="InterPro" id="IPR051125">
    <property type="entry name" value="ABC-4/HrtB_transporter"/>
</dbReference>
<keyword evidence="4 7" id="KW-1133">Transmembrane helix</keyword>
<gene>
    <name evidence="10" type="ORF">RB602_08320</name>
</gene>
<evidence type="ECO:0000259" key="9">
    <source>
        <dbReference type="Pfam" id="PF12704"/>
    </source>
</evidence>
<dbReference type="GO" id="GO:0005886">
    <property type="term" value="C:plasma membrane"/>
    <property type="evidence" value="ECO:0007669"/>
    <property type="project" value="UniProtKB-SubCell"/>
</dbReference>
<keyword evidence="5 7" id="KW-0472">Membrane</keyword>
<evidence type="ECO:0000256" key="7">
    <source>
        <dbReference type="SAM" id="Phobius"/>
    </source>
</evidence>
<organism evidence="10 11">
    <name type="scientific">Alterisphingorhabdus coralli</name>
    <dbReference type="NCBI Taxonomy" id="3071408"/>
    <lineage>
        <taxon>Bacteria</taxon>
        <taxon>Pseudomonadati</taxon>
        <taxon>Pseudomonadota</taxon>
        <taxon>Alphaproteobacteria</taxon>
        <taxon>Sphingomonadales</taxon>
        <taxon>Sphingomonadaceae</taxon>
        <taxon>Alterisphingorhabdus (ex Yan et al. 2024)</taxon>
    </lineage>
</organism>
<dbReference type="InterPro" id="IPR025857">
    <property type="entry name" value="MacB_PCD"/>
</dbReference>
<evidence type="ECO:0000256" key="2">
    <source>
        <dbReference type="ARBA" id="ARBA00022475"/>
    </source>
</evidence>
<feature type="transmembrane region" description="Helical" evidence="7">
    <location>
        <begin position="20"/>
        <end position="37"/>
    </location>
</feature>
<dbReference type="PANTHER" id="PTHR43738:SF2">
    <property type="entry name" value="ABC TRANSPORTER PERMEASE"/>
    <property type="match status" value="1"/>
</dbReference>
<keyword evidence="11" id="KW-1185">Reference proteome</keyword>
<evidence type="ECO:0000256" key="6">
    <source>
        <dbReference type="SAM" id="MobiDB-lite"/>
    </source>
</evidence>
<dbReference type="Pfam" id="PF02687">
    <property type="entry name" value="FtsX"/>
    <property type="match status" value="1"/>
</dbReference>
<feature type="domain" description="ABC3 transporter permease C-terminal" evidence="8">
    <location>
        <begin position="326"/>
        <end position="445"/>
    </location>
</feature>
<dbReference type="RefSeq" id="WP_317080097.1">
    <property type="nucleotide sequence ID" value="NZ_CP136594.1"/>
</dbReference>
<dbReference type="Pfam" id="PF12704">
    <property type="entry name" value="MacB_PCD"/>
    <property type="match status" value="1"/>
</dbReference>
<feature type="transmembrane region" description="Helical" evidence="7">
    <location>
        <begin position="367"/>
        <end position="394"/>
    </location>
</feature>
<name>A0AA97F691_9SPHN</name>
<evidence type="ECO:0000256" key="3">
    <source>
        <dbReference type="ARBA" id="ARBA00022692"/>
    </source>
</evidence>
<evidence type="ECO:0000259" key="8">
    <source>
        <dbReference type="Pfam" id="PF02687"/>
    </source>
</evidence>
<evidence type="ECO:0000256" key="1">
    <source>
        <dbReference type="ARBA" id="ARBA00004651"/>
    </source>
</evidence>